<feature type="domain" description="Thioredoxin" evidence="8">
    <location>
        <begin position="1"/>
        <end position="176"/>
    </location>
</feature>
<dbReference type="InterPro" id="IPR036249">
    <property type="entry name" value="Thioredoxin-like_sf"/>
</dbReference>
<dbReference type="Gene3D" id="3.40.30.10">
    <property type="entry name" value="Glutaredoxin"/>
    <property type="match status" value="1"/>
</dbReference>
<name>A0A2N1JCF7_9BASI</name>
<reference evidence="9 10" key="1">
    <citation type="submission" date="2017-10" db="EMBL/GenBank/DDBJ databases">
        <title>A novel species of cold-tolerant Malassezia isolated from bats.</title>
        <authorList>
            <person name="Lorch J.M."/>
            <person name="Palmer J.M."/>
            <person name="Vanderwolf K.J."/>
            <person name="Schmidt K.Z."/>
            <person name="Verant M.L."/>
            <person name="Weller T.J."/>
            <person name="Blehert D.S."/>
        </authorList>
    </citation>
    <scope>NUCLEOTIDE SEQUENCE [LARGE SCALE GENOMIC DNA]</scope>
    <source>
        <strain evidence="9 10">NWHC:44797-103</strain>
    </source>
</reference>
<dbReference type="GO" id="GO:0005777">
    <property type="term" value="C:peroxisome"/>
    <property type="evidence" value="ECO:0007669"/>
    <property type="project" value="TreeGrafter"/>
</dbReference>
<dbReference type="Pfam" id="PF08534">
    <property type="entry name" value="Redoxin"/>
    <property type="match status" value="1"/>
</dbReference>
<dbReference type="PROSITE" id="PS51352">
    <property type="entry name" value="THIOREDOXIN_2"/>
    <property type="match status" value="1"/>
</dbReference>
<sequence>MSNPTAPGTTIPDTIMGEIPWSPELDSGKTCGVPLTFKTHAEWKGKKIVVVSIPGAYTPICHQQHIPPLVSRADELKAKGVDAIYVIASNDAFVMSAWGVFNNAKDKVHFVTDIDLAFSKALNATIDLSFKHMGERTARYALIVDDLKVVDFGSDEGDTGKLQNASVDTILSKLSK</sequence>
<keyword evidence="4 7" id="KW-0560">Oxidoreductase</keyword>
<dbReference type="GO" id="GO:0005739">
    <property type="term" value="C:mitochondrion"/>
    <property type="evidence" value="ECO:0007669"/>
    <property type="project" value="TreeGrafter"/>
</dbReference>
<keyword evidence="3 7" id="KW-0049">Antioxidant</keyword>
<evidence type="ECO:0000256" key="5">
    <source>
        <dbReference type="ARBA" id="ARBA00023284"/>
    </source>
</evidence>
<comment type="function">
    <text evidence="7">Thiol-specific peroxidase that catalyzes the reduction of hydrogen peroxide and organic hydroperoxides to water and alcohols, respectively. Plays a role in cell protection against oxidative stress by detoxifying peroxides.</text>
</comment>
<feature type="active site" description="Cysteine sulfenic acid (-SOH) intermediate" evidence="6">
    <location>
        <position position="61"/>
    </location>
</feature>
<evidence type="ECO:0000256" key="7">
    <source>
        <dbReference type="RuleBase" id="RU366011"/>
    </source>
</evidence>
<protein>
    <recommendedName>
        <fullName evidence="8">Thioredoxin domain-containing protein</fullName>
    </recommendedName>
</protein>
<evidence type="ECO:0000256" key="1">
    <source>
        <dbReference type="ARBA" id="ARBA00010505"/>
    </source>
</evidence>
<dbReference type="GO" id="GO:0042744">
    <property type="term" value="P:hydrogen peroxide catabolic process"/>
    <property type="evidence" value="ECO:0007669"/>
    <property type="project" value="TreeGrafter"/>
</dbReference>
<accession>A0A2N1JCF7</accession>
<evidence type="ECO:0000259" key="8">
    <source>
        <dbReference type="PROSITE" id="PS51352"/>
    </source>
</evidence>
<dbReference type="Proteomes" id="UP000232875">
    <property type="component" value="Unassembled WGS sequence"/>
</dbReference>
<dbReference type="GO" id="GO:0008379">
    <property type="term" value="F:thioredoxin peroxidase activity"/>
    <property type="evidence" value="ECO:0007669"/>
    <property type="project" value="InterPro"/>
</dbReference>
<dbReference type="STRING" id="2020962.A0A2N1JCF7"/>
<evidence type="ECO:0000256" key="3">
    <source>
        <dbReference type="ARBA" id="ARBA00022862"/>
    </source>
</evidence>
<dbReference type="PANTHER" id="PTHR10430">
    <property type="entry name" value="PEROXIREDOXIN"/>
    <property type="match status" value="1"/>
</dbReference>
<evidence type="ECO:0000313" key="9">
    <source>
        <dbReference type="EMBL" id="PKI84251.1"/>
    </source>
</evidence>
<evidence type="ECO:0000256" key="4">
    <source>
        <dbReference type="ARBA" id="ARBA00023002"/>
    </source>
</evidence>
<dbReference type="AlphaFoldDB" id="A0A2N1JCF7"/>
<proteinExistence type="inferred from homology"/>
<evidence type="ECO:0000256" key="2">
    <source>
        <dbReference type="ARBA" id="ARBA00022559"/>
    </source>
</evidence>
<keyword evidence="10" id="KW-1185">Reference proteome</keyword>
<comment type="similarity">
    <text evidence="1 7">Belongs to the peroxiredoxin family. Prx5 subfamily.</text>
</comment>
<dbReference type="SUPFAM" id="SSF52833">
    <property type="entry name" value="Thioredoxin-like"/>
    <property type="match status" value="1"/>
</dbReference>
<dbReference type="GO" id="GO:0034599">
    <property type="term" value="P:cellular response to oxidative stress"/>
    <property type="evidence" value="ECO:0007669"/>
    <property type="project" value="InterPro"/>
</dbReference>
<organism evidence="9 10">
    <name type="scientific">Malassezia vespertilionis</name>
    <dbReference type="NCBI Taxonomy" id="2020962"/>
    <lineage>
        <taxon>Eukaryota</taxon>
        <taxon>Fungi</taxon>
        <taxon>Dikarya</taxon>
        <taxon>Basidiomycota</taxon>
        <taxon>Ustilaginomycotina</taxon>
        <taxon>Malasseziomycetes</taxon>
        <taxon>Malasseziales</taxon>
        <taxon>Malasseziaceae</taxon>
        <taxon>Malassezia</taxon>
    </lineage>
</organism>
<keyword evidence="2 7" id="KW-0575">Peroxidase</keyword>
<dbReference type="GO" id="GO:0045454">
    <property type="term" value="P:cell redox homeostasis"/>
    <property type="evidence" value="ECO:0007669"/>
    <property type="project" value="TreeGrafter"/>
</dbReference>
<dbReference type="CDD" id="cd03013">
    <property type="entry name" value="PRX5_like"/>
    <property type="match status" value="1"/>
</dbReference>
<gene>
    <name evidence="9" type="ORF">MVES_001408</name>
</gene>
<keyword evidence="5 7" id="KW-0676">Redox-active center</keyword>
<dbReference type="PANTHER" id="PTHR10430:SF16">
    <property type="entry name" value="PEROXIREDOXIN-5, MITOCHONDRIAL"/>
    <property type="match status" value="1"/>
</dbReference>
<dbReference type="InterPro" id="IPR013766">
    <property type="entry name" value="Thioredoxin_domain"/>
</dbReference>
<dbReference type="EMBL" id="KZ454989">
    <property type="protein sequence ID" value="PKI84251.1"/>
    <property type="molecule type" value="Genomic_DNA"/>
</dbReference>
<evidence type="ECO:0000313" key="10">
    <source>
        <dbReference type="Proteomes" id="UP000232875"/>
    </source>
</evidence>
<dbReference type="InterPro" id="IPR013740">
    <property type="entry name" value="Redoxin"/>
</dbReference>
<dbReference type="OrthoDB" id="195498at2759"/>
<dbReference type="InterPro" id="IPR037944">
    <property type="entry name" value="PRX5-like"/>
</dbReference>
<evidence type="ECO:0000256" key="6">
    <source>
        <dbReference type="PIRSR" id="PIRSR637944-1"/>
    </source>
</evidence>